<name>A0ABW4TLR3_9ACTN</name>
<dbReference type="Proteomes" id="UP001597351">
    <property type="component" value="Unassembled WGS sequence"/>
</dbReference>
<proteinExistence type="predicted"/>
<feature type="region of interest" description="Disordered" evidence="1">
    <location>
        <begin position="51"/>
        <end position="73"/>
    </location>
</feature>
<evidence type="ECO:0000313" key="2">
    <source>
        <dbReference type="EMBL" id="MFD1946692.1"/>
    </source>
</evidence>
<dbReference type="RefSeq" id="WP_343917082.1">
    <property type="nucleotide sequence ID" value="NZ_BAAAJT010000002.1"/>
</dbReference>
<organism evidence="2 3">
    <name type="scientific">Nocardioides aestuarii</name>
    <dbReference type="NCBI Taxonomy" id="252231"/>
    <lineage>
        <taxon>Bacteria</taxon>
        <taxon>Bacillati</taxon>
        <taxon>Actinomycetota</taxon>
        <taxon>Actinomycetes</taxon>
        <taxon>Propionibacteriales</taxon>
        <taxon>Nocardioidaceae</taxon>
        <taxon>Nocardioides</taxon>
    </lineage>
</organism>
<evidence type="ECO:0000256" key="1">
    <source>
        <dbReference type="SAM" id="MobiDB-lite"/>
    </source>
</evidence>
<evidence type="ECO:0000313" key="3">
    <source>
        <dbReference type="Proteomes" id="UP001597351"/>
    </source>
</evidence>
<dbReference type="EMBL" id="JBHUGD010000003">
    <property type="protein sequence ID" value="MFD1946692.1"/>
    <property type="molecule type" value="Genomic_DNA"/>
</dbReference>
<reference evidence="3" key="1">
    <citation type="journal article" date="2019" name="Int. J. Syst. Evol. Microbiol.">
        <title>The Global Catalogue of Microorganisms (GCM) 10K type strain sequencing project: providing services to taxonomists for standard genome sequencing and annotation.</title>
        <authorList>
            <consortium name="The Broad Institute Genomics Platform"/>
            <consortium name="The Broad Institute Genome Sequencing Center for Infectious Disease"/>
            <person name="Wu L."/>
            <person name="Ma J."/>
        </authorList>
    </citation>
    <scope>NUCLEOTIDE SEQUENCE [LARGE SCALE GENOMIC DNA]</scope>
    <source>
        <strain evidence="3">CGMCC 1.12477</strain>
    </source>
</reference>
<gene>
    <name evidence="2" type="ORF">ACFSDE_07810</name>
</gene>
<comment type="caution">
    <text evidence="2">The sequence shown here is derived from an EMBL/GenBank/DDBJ whole genome shotgun (WGS) entry which is preliminary data.</text>
</comment>
<accession>A0ABW4TLR3</accession>
<sequence length="73" mass="8032">MDATCCPVCGSLAEILRRDVLESTDGPVEHAQVRCVADHFFYLPVSSLDLRPDPASRPDLAPGTVEEARQNHR</sequence>
<protein>
    <submittedName>
        <fullName evidence="2">Uncharacterized protein</fullName>
    </submittedName>
</protein>
<keyword evidence="3" id="KW-1185">Reference proteome</keyword>